<reference evidence="1" key="1">
    <citation type="submission" date="2009-01" db="EMBL/GenBank/DDBJ databases">
        <title>Complete sequence of Anaeromyxobacter dehalogenans 2CP-1.</title>
        <authorList>
            <consortium name="US DOE Joint Genome Institute"/>
            <person name="Lucas S."/>
            <person name="Copeland A."/>
            <person name="Lapidus A."/>
            <person name="Glavina del Rio T."/>
            <person name="Dalin E."/>
            <person name="Tice H."/>
            <person name="Bruce D."/>
            <person name="Goodwin L."/>
            <person name="Pitluck S."/>
            <person name="Saunders E."/>
            <person name="Brettin T."/>
            <person name="Detter J.C."/>
            <person name="Han C."/>
            <person name="Larimer F."/>
            <person name="Land M."/>
            <person name="Hauser L."/>
            <person name="Kyrpides N."/>
            <person name="Ovchinnikova G."/>
            <person name="Beliaev A.S."/>
            <person name="Richardson P."/>
        </authorList>
    </citation>
    <scope>NUCLEOTIDE SEQUENCE</scope>
    <source>
        <strain evidence="1">2CP-1</strain>
    </source>
</reference>
<evidence type="ECO:0000313" key="1">
    <source>
        <dbReference type="EMBL" id="ACL66322.1"/>
    </source>
</evidence>
<dbReference type="Proteomes" id="UP000007089">
    <property type="component" value="Chromosome"/>
</dbReference>
<organism evidence="1 2">
    <name type="scientific">Anaeromyxobacter dehalogenans (strain ATCC BAA-258 / DSM 21875 / 2CP-1)</name>
    <dbReference type="NCBI Taxonomy" id="455488"/>
    <lineage>
        <taxon>Bacteria</taxon>
        <taxon>Pseudomonadati</taxon>
        <taxon>Myxococcota</taxon>
        <taxon>Myxococcia</taxon>
        <taxon>Myxococcales</taxon>
        <taxon>Cystobacterineae</taxon>
        <taxon>Anaeromyxobacteraceae</taxon>
        <taxon>Anaeromyxobacter</taxon>
    </lineage>
</organism>
<gene>
    <name evidence="1" type="ordered locus">A2cp1_2985</name>
</gene>
<accession>B8JFE5</accession>
<name>B8JFE5_ANAD2</name>
<dbReference type="HOGENOM" id="CLU_1552092_0_0_7"/>
<protein>
    <submittedName>
        <fullName evidence="1">Uncharacterized protein</fullName>
    </submittedName>
</protein>
<evidence type="ECO:0000313" key="2">
    <source>
        <dbReference type="Proteomes" id="UP000007089"/>
    </source>
</evidence>
<dbReference type="RefSeq" id="WP_012634053.1">
    <property type="nucleotide sequence ID" value="NC_011891.1"/>
</dbReference>
<keyword evidence="2" id="KW-1185">Reference proteome</keyword>
<dbReference type="EMBL" id="CP001359">
    <property type="protein sequence ID" value="ACL66322.1"/>
    <property type="molecule type" value="Genomic_DNA"/>
</dbReference>
<sequence>MLARLDAIPGVRESRADASGRHFLLELRPGADRAAAVEAACAALGARARPLEPAEAAAQLEARGRGDPWYAGADTLALCYLEARVLAANAGPAAARAAGLDTAAGDAICEAARAVLFQVMERVHGEGGRSSSGWFYEEWPAIAEAISGRATRLLPALTDDDATRLRRAVAALHAR</sequence>
<dbReference type="KEGG" id="acp:A2cp1_2985"/>
<proteinExistence type="predicted"/>
<dbReference type="AlphaFoldDB" id="B8JFE5"/>